<evidence type="ECO:0000256" key="1">
    <source>
        <dbReference type="SAM" id="Phobius"/>
    </source>
</evidence>
<proteinExistence type="predicted"/>
<protein>
    <submittedName>
        <fullName evidence="2">Uncharacterized protein</fullName>
    </submittedName>
</protein>
<accession>A0A1E5ULV2</accession>
<keyword evidence="1" id="KW-1133">Transmembrane helix</keyword>
<keyword evidence="1" id="KW-0472">Membrane</keyword>
<evidence type="ECO:0000313" key="3">
    <source>
        <dbReference type="Proteomes" id="UP000095767"/>
    </source>
</evidence>
<dbReference type="Proteomes" id="UP000095767">
    <property type="component" value="Unassembled WGS sequence"/>
</dbReference>
<evidence type="ECO:0000313" key="2">
    <source>
        <dbReference type="EMBL" id="OEL13837.1"/>
    </source>
</evidence>
<dbReference type="AlphaFoldDB" id="A0A1E5ULV2"/>
<keyword evidence="3" id="KW-1185">Reference proteome</keyword>
<feature type="transmembrane region" description="Helical" evidence="1">
    <location>
        <begin position="55"/>
        <end position="80"/>
    </location>
</feature>
<dbReference type="EMBL" id="LWDX02072156">
    <property type="protein sequence ID" value="OEL13837.1"/>
    <property type="molecule type" value="Genomic_DNA"/>
</dbReference>
<gene>
    <name evidence="2" type="ORF">BAE44_0025144</name>
</gene>
<name>A0A1E5ULV2_9POAL</name>
<comment type="caution">
    <text evidence="2">The sequence shown here is derived from an EMBL/GenBank/DDBJ whole genome shotgun (WGS) entry which is preliminary data.</text>
</comment>
<dbReference type="OrthoDB" id="686619at2759"/>
<organism evidence="2 3">
    <name type="scientific">Dichanthelium oligosanthes</name>
    <dbReference type="NCBI Taxonomy" id="888268"/>
    <lineage>
        <taxon>Eukaryota</taxon>
        <taxon>Viridiplantae</taxon>
        <taxon>Streptophyta</taxon>
        <taxon>Embryophyta</taxon>
        <taxon>Tracheophyta</taxon>
        <taxon>Spermatophyta</taxon>
        <taxon>Magnoliopsida</taxon>
        <taxon>Liliopsida</taxon>
        <taxon>Poales</taxon>
        <taxon>Poaceae</taxon>
        <taxon>PACMAD clade</taxon>
        <taxon>Panicoideae</taxon>
        <taxon>Panicodae</taxon>
        <taxon>Paniceae</taxon>
        <taxon>Dichantheliinae</taxon>
        <taxon>Dichanthelium</taxon>
    </lineage>
</organism>
<feature type="non-terminal residue" evidence="2">
    <location>
        <position position="1"/>
    </location>
</feature>
<sequence length="91" mass="10225">LAWLAPVVESSLADWWVGGRKRVAKELCKGFDTLILLVAWSLWEERNRRIFERSALQPIALAQQVILVAGVWNLAGYGALSSLLHRGRRNG</sequence>
<keyword evidence="1" id="KW-0812">Transmembrane</keyword>
<reference evidence="2 3" key="1">
    <citation type="submission" date="2016-09" db="EMBL/GenBank/DDBJ databases">
        <title>The draft genome of Dichanthelium oligosanthes: A C3 panicoid grass species.</title>
        <authorList>
            <person name="Studer A.J."/>
            <person name="Schnable J.C."/>
            <person name="Brutnell T.P."/>
        </authorList>
    </citation>
    <scope>NUCLEOTIDE SEQUENCE [LARGE SCALE GENOMIC DNA]</scope>
    <source>
        <strain evidence="3">cv. Kellogg 1175</strain>
        <tissue evidence="2">Leaf</tissue>
    </source>
</reference>